<evidence type="ECO:0000256" key="7">
    <source>
        <dbReference type="PIRSR" id="PIRSR602481-1"/>
    </source>
</evidence>
<dbReference type="GO" id="GO:0008270">
    <property type="term" value="F:zinc ion binding"/>
    <property type="evidence" value="ECO:0007669"/>
    <property type="project" value="TreeGrafter"/>
</dbReference>
<keyword evidence="2" id="KW-0678">Repressor</keyword>
<protein>
    <submittedName>
        <fullName evidence="9">Transcriptional repressor</fullName>
    </submittedName>
</protein>
<dbReference type="InterPro" id="IPR043135">
    <property type="entry name" value="Fur_C"/>
</dbReference>
<evidence type="ECO:0000256" key="4">
    <source>
        <dbReference type="ARBA" id="ARBA00023015"/>
    </source>
</evidence>
<sequence length="124" mass="14020">MKYSRQRELVLAEVKSSRKHPTADMVYAALKADNPSLSLGTVYRNLNLLAQMGQIHKIGMPEGSDRFDGRTDEHYHMLCQKCGRVYDVQLDTLSELDGQIQSQTGFLVHSHDLIVRGVCRACQQ</sequence>
<dbReference type="InterPro" id="IPR002481">
    <property type="entry name" value="FUR"/>
</dbReference>
<comment type="caution">
    <text evidence="9">The sequence shown here is derived from an EMBL/GenBank/DDBJ whole genome shotgun (WGS) entry which is preliminary data.</text>
</comment>
<keyword evidence="5" id="KW-0238">DNA-binding</keyword>
<dbReference type="Pfam" id="PF01475">
    <property type="entry name" value="FUR"/>
    <property type="match status" value="1"/>
</dbReference>
<evidence type="ECO:0000256" key="2">
    <source>
        <dbReference type="ARBA" id="ARBA00022491"/>
    </source>
</evidence>
<evidence type="ECO:0000256" key="1">
    <source>
        <dbReference type="ARBA" id="ARBA00007957"/>
    </source>
</evidence>
<evidence type="ECO:0000313" key="10">
    <source>
        <dbReference type="Proteomes" id="UP001205063"/>
    </source>
</evidence>
<dbReference type="SUPFAM" id="SSF46785">
    <property type="entry name" value="Winged helix' DNA-binding domain"/>
    <property type="match status" value="1"/>
</dbReference>
<dbReference type="EMBL" id="JANGAB010000001">
    <property type="protein sequence ID" value="MCQ4948104.1"/>
    <property type="molecule type" value="Genomic_DNA"/>
</dbReference>
<dbReference type="Proteomes" id="UP001205063">
    <property type="component" value="Unassembled WGS sequence"/>
</dbReference>
<feature type="binding site" evidence="8">
    <location>
        <position position="111"/>
    </location>
    <ligand>
        <name>Fe cation</name>
        <dbReference type="ChEBI" id="CHEBI:24875"/>
    </ligand>
</feature>
<dbReference type="GO" id="GO:0045892">
    <property type="term" value="P:negative regulation of DNA-templated transcription"/>
    <property type="evidence" value="ECO:0007669"/>
    <property type="project" value="TreeGrafter"/>
</dbReference>
<organism evidence="9 10">
    <name type="scientific">Bittarella massiliensis</name>
    <name type="common">ex Durand et al. 2017</name>
    <dbReference type="NCBI Taxonomy" id="1720313"/>
    <lineage>
        <taxon>Bacteria</taxon>
        <taxon>Bacillati</taxon>
        <taxon>Bacillota</taxon>
        <taxon>Clostridia</taxon>
        <taxon>Eubacteriales</taxon>
        <taxon>Oscillospiraceae</taxon>
        <taxon>Bittarella (ex Durand et al. 2017)</taxon>
    </lineage>
</organism>
<comment type="cofactor">
    <cofactor evidence="7">
        <name>Zn(2+)</name>
        <dbReference type="ChEBI" id="CHEBI:29105"/>
    </cofactor>
    <text evidence="7">Binds 1 zinc ion per subunit.</text>
</comment>
<comment type="cofactor">
    <cofactor evidence="8">
        <name>Mn(2+)</name>
        <dbReference type="ChEBI" id="CHEBI:29035"/>
    </cofactor>
    <cofactor evidence="8">
        <name>Fe(2+)</name>
        <dbReference type="ChEBI" id="CHEBI:29033"/>
    </cofactor>
    <text evidence="8">Binds 1 Mn(2+) or Fe(2+) ion per subunit.</text>
</comment>
<evidence type="ECO:0000256" key="8">
    <source>
        <dbReference type="PIRSR" id="PIRSR602481-2"/>
    </source>
</evidence>
<feature type="binding site" evidence="7">
    <location>
        <position position="119"/>
    </location>
    <ligand>
        <name>Zn(2+)</name>
        <dbReference type="ChEBI" id="CHEBI:29105"/>
    </ligand>
</feature>
<keyword evidence="4" id="KW-0805">Transcription regulation</keyword>
<keyword evidence="7" id="KW-0479">Metal-binding</keyword>
<dbReference type="Gene3D" id="1.10.10.10">
    <property type="entry name" value="Winged helix-like DNA-binding domain superfamily/Winged helix DNA-binding domain"/>
    <property type="match status" value="1"/>
</dbReference>
<evidence type="ECO:0000313" key="9">
    <source>
        <dbReference type="EMBL" id="MCQ4948104.1"/>
    </source>
</evidence>
<dbReference type="RefSeq" id="WP_256135085.1">
    <property type="nucleotide sequence ID" value="NZ_JANGAB010000001.1"/>
</dbReference>
<dbReference type="AlphaFoldDB" id="A0AAW5KAX0"/>
<reference evidence="9" key="1">
    <citation type="submission" date="2022-06" db="EMBL/GenBank/DDBJ databases">
        <title>Isolation of gut microbiota from human fecal samples.</title>
        <authorList>
            <person name="Pamer E.G."/>
            <person name="Barat B."/>
            <person name="Waligurski E."/>
            <person name="Medina S."/>
            <person name="Paddock L."/>
            <person name="Mostad J."/>
        </authorList>
    </citation>
    <scope>NUCLEOTIDE SEQUENCE</scope>
    <source>
        <strain evidence="9">DFI.7.96</strain>
    </source>
</reference>
<keyword evidence="6" id="KW-0804">Transcription</keyword>
<dbReference type="GO" id="GO:0003700">
    <property type="term" value="F:DNA-binding transcription factor activity"/>
    <property type="evidence" value="ECO:0007669"/>
    <property type="project" value="InterPro"/>
</dbReference>
<dbReference type="InterPro" id="IPR036390">
    <property type="entry name" value="WH_DNA-bd_sf"/>
</dbReference>
<name>A0AAW5KAX0_9FIRM</name>
<evidence type="ECO:0000256" key="3">
    <source>
        <dbReference type="ARBA" id="ARBA00022833"/>
    </source>
</evidence>
<evidence type="ECO:0000256" key="6">
    <source>
        <dbReference type="ARBA" id="ARBA00023163"/>
    </source>
</evidence>
<dbReference type="GO" id="GO:1900376">
    <property type="term" value="P:regulation of secondary metabolite biosynthetic process"/>
    <property type="evidence" value="ECO:0007669"/>
    <property type="project" value="TreeGrafter"/>
</dbReference>
<proteinExistence type="inferred from homology"/>
<feature type="binding site" evidence="7">
    <location>
        <position position="82"/>
    </location>
    <ligand>
        <name>Zn(2+)</name>
        <dbReference type="ChEBI" id="CHEBI:29105"/>
    </ligand>
</feature>
<keyword evidence="3 7" id="KW-0862">Zinc</keyword>
<gene>
    <name evidence="9" type="ORF">NE646_00260</name>
</gene>
<dbReference type="GO" id="GO:0000976">
    <property type="term" value="F:transcription cis-regulatory region binding"/>
    <property type="evidence" value="ECO:0007669"/>
    <property type="project" value="TreeGrafter"/>
</dbReference>
<dbReference type="Gene3D" id="3.30.1490.190">
    <property type="match status" value="1"/>
</dbReference>
<feature type="binding site" evidence="7">
    <location>
        <position position="79"/>
    </location>
    <ligand>
        <name>Zn(2+)</name>
        <dbReference type="ChEBI" id="CHEBI:29105"/>
    </ligand>
</feature>
<evidence type="ECO:0000256" key="5">
    <source>
        <dbReference type="ARBA" id="ARBA00023125"/>
    </source>
</evidence>
<dbReference type="CDD" id="cd07153">
    <property type="entry name" value="Fur_like"/>
    <property type="match status" value="1"/>
</dbReference>
<feature type="binding site" evidence="7">
    <location>
        <position position="122"/>
    </location>
    <ligand>
        <name>Zn(2+)</name>
        <dbReference type="ChEBI" id="CHEBI:29105"/>
    </ligand>
</feature>
<dbReference type="InterPro" id="IPR036388">
    <property type="entry name" value="WH-like_DNA-bd_sf"/>
</dbReference>
<comment type="similarity">
    <text evidence="1">Belongs to the Fur family.</text>
</comment>
<keyword evidence="8" id="KW-0408">Iron</keyword>
<dbReference type="PANTHER" id="PTHR33202:SF7">
    <property type="entry name" value="FERRIC UPTAKE REGULATION PROTEIN"/>
    <property type="match status" value="1"/>
</dbReference>
<dbReference type="PANTHER" id="PTHR33202">
    <property type="entry name" value="ZINC UPTAKE REGULATION PROTEIN"/>
    <property type="match status" value="1"/>
</dbReference>
<accession>A0AAW5KAX0</accession>